<dbReference type="InterPro" id="IPR007247">
    <property type="entry name" value="Ureidogly_lyase"/>
</dbReference>
<feature type="compositionally biased region" description="Basic and acidic residues" evidence="5">
    <location>
        <begin position="103"/>
        <end position="114"/>
    </location>
</feature>
<dbReference type="GO" id="GO:0050385">
    <property type="term" value="F:ureidoglycolate lyase activity"/>
    <property type="evidence" value="ECO:0007669"/>
    <property type="project" value="UniProtKB-EC"/>
</dbReference>
<evidence type="ECO:0000256" key="5">
    <source>
        <dbReference type="SAM" id="MobiDB-lite"/>
    </source>
</evidence>
<feature type="region of interest" description="Disordered" evidence="5">
    <location>
        <begin position="221"/>
        <end position="247"/>
    </location>
</feature>
<feature type="compositionally biased region" description="Basic residues" evidence="5">
    <location>
        <begin position="120"/>
        <end position="130"/>
    </location>
</feature>
<evidence type="ECO:0000256" key="3">
    <source>
        <dbReference type="ARBA" id="ARBA00023239"/>
    </source>
</evidence>
<comment type="subunit">
    <text evidence="1">Homodimer.</text>
</comment>
<reference evidence="6 7" key="1">
    <citation type="submission" date="2018-06" db="EMBL/GenBank/DDBJ databases">
        <title>Complete Genomes of Monosporascus.</title>
        <authorList>
            <person name="Robinson A.J."/>
            <person name="Natvig D.O."/>
        </authorList>
    </citation>
    <scope>NUCLEOTIDE SEQUENCE [LARGE SCALE GENOMIC DNA]</scope>
    <source>
        <strain evidence="6 7">CBS 110550</strain>
    </source>
</reference>
<dbReference type="Proteomes" id="UP000293360">
    <property type="component" value="Unassembled WGS sequence"/>
</dbReference>
<organism evidence="6 7">
    <name type="scientific">Monosporascus ibericus</name>
    <dbReference type="NCBI Taxonomy" id="155417"/>
    <lineage>
        <taxon>Eukaryota</taxon>
        <taxon>Fungi</taxon>
        <taxon>Dikarya</taxon>
        <taxon>Ascomycota</taxon>
        <taxon>Pezizomycotina</taxon>
        <taxon>Sordariomycetes</taxon>
        <taxon>Xylariomycetidae</taxon>
        <taxon>Xylariales</taxon>
        <taxon>Xylariales incertae sedis</taxon>
        <taxon>Monosporascus</taxon>
    </lineage>
</organism>
<dbReference type="SUPFAM" id="SSF51182">
    <property type="entry name" value="RmlC-like cupins"/>
    <property type="match status" value="1"/>
</dbReference>
<dbReference type="Pfam" id="PF04115">
    <property type="entry name" value="Ureidogly_lyase"/>
    <property type="match status" value="1"/>
</dbReference>
<dbReference type="PANTHER" id="PTHR21221">
    <property type="entry name" value="UREIDOGLYCOLATE HYDROLASE"/>
    <property type="match status" value="1"/>
</dbReference>
<dbReference type="InterPro" id="IPR047233">
    <property type="entry name" value="UAH_cupin"/>
</dbReference>
<keyword evidence="7" id="KW-1185">Reference proteome</keyword>
<dbReference type="STRING" id="155417.A0A4Q4T3S1"/>
<proteinExistence type="predicted"/>
<dbReference type="GO" id="GO:0006144">
    <property type="term" value="P:purine nucleobase metabolic process"/>
    <property type="evidence" value="ECO:0007669"/>
    <property type="project" value="UniProtKB-KW"/>
</dbReference>
<dbReference type="CDD" id="cd20298">
    <property type="entry name" value="cupin_UAH"/>
    <property type="match status" value="1"/>
</dbReference>
<dbReference type="Gene3D" id="2.60.120.480">
    <property type="entry name" value="Ureidoglycolate hydrolase"/>
    <property type="match status" value="1"/>
</dbReference>
<dbReference type="InterPro" id="IPR024060">
    <property type="entry name" value="Ureidoglycolate_lyase_dom_sf"/>
</dbReference>
<comment type="catalytic activity">
    <reaction evidence="4">
        <text>(S)-ureidoglycolate = urea + glyoxylate</text>
        <dbReference type="Rhea" id="RHEA:11304"/>
        <dbReference type="ChEBI" id="CHEBI:16199"/>
        <dbReference type="ChEBI" id="CHEBI:36655"/>
        <dbReference type="ChEBI" id="CHEBI:57296"/>
        <dbReference type="EC" id="4.3.2.3"/>
    </reaction>
</comment>
<gene>
    <name evidence="6" type="ORF">DL764_006941</name>
</gene>
<sequence length="336" mass="36087">MIVQTIPVTEPMTLTAEPLTRSGFAPFGSVVANPAPSRLPSNTPPSAIASGALPLGAVSANQGTAIQYRFLSPLCDLYARAPSRAPATPRLTMFVCGARKLEREQRERGRDPRDQWQLSRRQRWTPRLGHHGGDHRDDANEDDDGPRDRERGNGNNGDGDDDDDGPKSHSLFEVRILERHPFTTQTFVPLAASGKRYLVIVAPSLEPGALDWDLPVPDGSSAGAAAGADPRRGARPGEPGAAARLPGRGMPDLARIRAFIARGDQAVTYGAGTWHAPMVALGPPGSAIEFVVTQFANDVPREDCQEVALESWEEDVEGGSSRIMVRIPDASRASKL</sequence>
<evidence type="ECO:0000256" key="2">
    <source>
        <dbReference type="ARBA" id="ARBA00022631"/>
    </source>
</evidence>
<evidence type="ECO:0008006" key="8">
    <source>
        <dbReference type="Google" id="ProtNLM"/>
    </source>
</evidence>
<dbReference type="AlphaFoldDB" id="A0A4Q4T3S1"/>
<dbReference type="PANTHER" id="PTHR21221:SF1">
    <property type="entry name" value="UREIDOGLYCOLATE LYASE"/>
    <property type="match status" value="1"/>
</dbReference>
<comment type="caution">
    <text evidence="6">The sequence shown here is derived from an EMBL/GenBank/DDBJ whole genome shotgun (WGS) entry which is preliminary data.</text>
</comment>
<name>A0A4Q4T3S1_9PEZI</name>
<dbReference type="EMBL" id="QJNU01000442">
    <property type="protein sequence ID" value="RYO98966.1"/>
    <property type="molecule type" value="Genomic_DNA"/>
</dbReference>
<evidence type="ECO:0000256" key="1">
    <source>
        <dbReference type="ARBA" id="ARBA00011738"/>
    </source>
</evidence>
<dbReference type="GO" id="GO:0000256">
    <property type="term" value="P:allantoin catabolic process"/>
    <property type="evidence" value="ECO:0007669"/>
    <property type="project" value="InterPro"/>
</dbReference>
<keyword evidence="2" id="KW-0659">Purine metabolism</keyword>
<keyword evidence="3" id="KW-0456">Lyase</keyword>
<evidence type="ECO:0000313" key="7">
    <source>
        <dbReference type="Proteomes" id="UP000293360"/>
    </source>
</evidence>
<protein>
    <recommendedName>
        <fullName evidence="8">Ureidoglycolate hydrolase</fullName>
    </recommendedName>
</protein>
<dbReference type="OrthoDB" id="10266039at2759"/>
<dbReference type="GO" id="GO:0004848">
    <property type="term" value="F:ureidoglycolate hydrolase activity"/>
    <property type="evidence" value="ECO:0007669"/>
    <property type="project" value="InterPro"/>
</dbReference>
<feature type="compositionally biased region" description="Low complexity" evidence="5">
    <location>
        <begin position="236"/>
        <end position="247"/>
    </location>
</feature>
<evidence type="ECO:0000256" key="4">
    <source>
        <dbReference type="ARBA" id="ARBA00047684"/>
    </source>
</evidence>
<feature type="region of interest" description="Disordered" evidence="5">
    <location>
        <begin position="103"/>
        <end position="168"/>
    </location>
</feature>
<accession>A0A4Q4T3S1</accession>
<evidence type="ECO:0000313" key="6">
    <source>
        <dbReference type="EMBL" id="RYO98966.1"/>
    </source>
</evidence>
<dbReference type="InterPro" id="IPR011051">
    <property type="entry name" value="RmlC_Cupin_sf"/>
</dbReference>